<dbReference type="InterPro" id="IPR000073">
    <property type="entry name" value="AB_hydrolase_1"/>
</dbReference>
<dbReference type="RefSeq" id="WP_267780917.1">
    <property type="nucleotide sequence ID" value="NZ_CP113089.1"/>
</dbReference>
<evidence type="ECO:0000259" key="2">
    <source>
        <dbReference type="Pfam" id="PF12697"/>
    </source>
</evidence>
<feature type="signal peptide" evidence="1">
    <location>
        <begin position="1"/>
        <end position="26"/>
    </location>
</feature>
<accession>A0A9E8SB16</accession>
<dbReference type="Pfam" id="PF12697">
    <property type="entry name" value="Abhydrolase_6"/>
    <property type="match status" value="1"/>
</dbReference>
<dbReference type="Proteomes" id="UP001164706">
    <property type="component" value="Chromosome"/>
</dbReference>
<dbReference type="SUPFAM" id="SSF53474">
    <property type="entry name" value="alpha/beta-Hydrolases"/>
    <property type="match status" value="1"/>
</dbReference>
<proteinExistence type="predicted"/>
<reference evidence="3" key="1">
    <citation type="submission" date="2022-11" db="EMBL/GenBank/DDBJ databases">
        <title>Description of Microcella daejonensis nov. sp, isolated from riverside soil.</title>
        <authorList>
            <person name="Molina K.M."/>
            <person name="Kim S.B."/>
        </authorList>
    </citation>
    <scope>NUCLEOTIDE SEQUENCE</scope>
    <source>
        <strain evidence="3">MMS21-STM12</strain>
    </source>
</reference>
<sequence>MSAASNARAALLVGALALGTAAAAAAATAAIAVGMARRVVTPAVRREEDVAILAADVDAGWIRLARTPDTVVPGRYGLWFAGGSGHARIGRVLTTTSTTVTRLLESVQIGRLEDARRGRWGAWYHLVPADLGLDADELDVMTELGPAPAWAVHPATGPSTDWVIQVHGRGVTRSEGLRALPVFRRAGFSSLLISYRNDGLAPPSADRRYALGLEEWRDVESAVAEAMRRGARRIVIMGWSMGGAIALQFLTRSPLARHVIGAVLESPVVDWRTVLRFHAALSGLPRPVGEIALGVLGSAGARPLLGTGAPIDLRELDLVARADELAVPLLLLHSDDDGYVPAEASLALAAARPDIVTLERFAVARHTKLWNVDPVRWEAVIARWLRARGQEDAETLDQRA</sequence>
<feature type="chain" id="PRO_5038386322" evidence="1">
    <location>
        <begin position="27"/>
        <end position="400"/>
    </location>
</feature>
<keyword evidence="3" id="KW-0378">Hydrolase</keyword>
<keyword evidence="4" id="KW-1185">Reference proteome</keyword>
<evidence type="ECO:0000256" key="1">
    <source>
        <dbReference type="SAM" id="SignalP"/>
    </source>
</evidence>
<gene>
    <name evidence="3" type="ORF">OVN18_11500</name>
</gene>
<dbReference type="GO" id="GO:0016787">
    <property type="term" value="F:hydrolase activity"/>
    <property type="evidence" value="ECO:0007669"/>
    <property type="project" value="UniProtKB-KW"/>
</dbReference>
<feature type="domain" description="AB hydrolase-1" evidence="2">
    <location>
        <begin position="166"/>
        <end position="372"/>
    </location>
</feature>
<dbReference type="Gene3D" id="3.40.50.1820">
    <property type="entry name" value="alpha/beta hydrolase"/>
    <property type="match status" value="1"/>
</dbReference>
<evidence type="ECO:0000313" key="4">
    <source>
        <dbReference type="Proteomes" id="UP001164706"/>
    </source>
</evidence>
<name>A0A9E8SB16_9MICO</name>
<dbReference type="InterPro" id="IPR029058">
    <property type="entry name" value="AB_hydrolase_fold"/>
</dbReference>
<evidence type="ECO:0000313" key="3">
    <source>
        <dbReference type="EMBL" id="WAB81157.1"/>
    </source>
</evidence>
<keyword evidence="1" id="KW-0732">Signal</keyword>
<organism evidence="3 4">
    <name type="scientific">Microcella daejeonensis</name>
    <dbReference type="NCBI Taxonomy" id="2994971"/>
    <lineage>
        <taxon>Bacteria</taxon>
        <taxon>Bacillati</taxon>
        <taxon>Actinomycetota</taxon>
        <taxon>Actinomycetes</taxon>
        <taxon>Micrococcales</taxon>
        <taxon>Microbacteriaceae</taxon>
        <taxon>Microcella</taxon>
    </lineage>
</organism>
<dbReference type="KEGG" id="mdb:OVN18_11500"/>
<dbReference type="AlphaFoldDB" id="A0A9E8SB16"/>
<dbReference type="EMBL" id="CP113089">
    <property type="protein sequence ID" value="WAB81157.1"/>
    <property type="molecule type" value="Genomic_DNA"/>
</dbReference>
<protein>
    <submittedName>
        <fullName evidence="3">Alpha/beta hydrolase</fullName>
    </submittedName>
</protein>